<feature type="transmembrane region" description="Helical" evidence="1">
    <location>
        <begin position="15"/>
        <end position="35"/>
    </location>
</feature>
<protein>
    <submittedName>
        <fullName evidence="3">Flp pilus assembly protein TadG</fullName>
    </submittedName>
</protein>
<accession>A0A8E3B2C9</accession>
<feature type="domain" description="Putative Flp pilus-assembly TadG-like N-terminal" evidence="2">
    <location>
        <begin position="14"/>
        <end position="60"/>
    </location>
</feature>
<evidence type="ECO:0000259" key="2">
    <source>
        <dbReference type="Pfam" id="PF13400"/>
    </source>
</evidence>
<evidence type="ECO:0000256" key="1">
    <source>
        <dbReference type="SAM" id="Phobius"/>
    </source>
</evidence>
<keyword evidence="1" id="KW-1133">Transmembrane helix</keyword>
<dbReference type="Proteomes" id="UP000245631">
    <property type="component" value="Unassembled WGS sequence"/>
</dbReference>
<dbReference type="EMBL" id="QGGH01000011">
    <property type="protein sequence ID" value="PWJ88345.1"/>
    <property type="molecule type" value="Genomic_DNA"/>
</dbReference>
<keyword evidence="1" id="KW-0472">Membrane</keyword>
<dbReference type="RefSeq" id="WP_170136832.1">
    <property type="nucleotide sequence ID" value="NZ_QGGH01000011.1"/>
</dbReference>
<dbReference type="GeneID" id="61054848"/>
<dbReference type="AlphaFoldDB" id="A0A8E3B2C9"/>
<evidence type="ECO:0000313" key="4">
    <source>
        <dbReference type="Proteomes" id="UP000245631"/>
    </source>
</evidence>
<comment type="caution">
    <text evidence="3">The sequence shown here is derived from an EMBL/GenBank/DDBJ whole genome shotgun (WGS) entry which is preliminary data.</text>
</comment>
<evidence type="ECO:0000313" key="3">
    <source>
        <dbReference type="EMBL" id="PWJ88345.1"/>
    </source>
</evidence>
<name>A0A8E3B2C9_RHILI</name>
<proteinExistence type="predicted"/>
<organism evidence="3 4">
    <name type="scientific">Rhizobium loti</name>
    <name type="common">Mesorhizobium loti</name>
    <dbReference type="NCBI Taxonomy" id="381"/>
    <lineage>
        <taxon>Bacteria</taxon>
        <taxon>Pseudomonadati</taxon>
        <taxon>Pseudomonadota</taxon>
        <taxon>Alphaproteobacteria</taxon>
        <taxon>Hyphomicrobiales</taxon>
        <taxon>Phyllobacteriaceae</taxon>
        <taxon>Mesorhizobium</taxon>
    </lineage>
</organism>
<dbReference type="Pfam" id="PF13400">
    <property type="entry name" value="Tad"/>
    <property type="match status" value="1"/>
</dbReference>
<dbReference type="InterPro" id="IPR028087">
    <property type="entry name" value="Tad_N"/>
</dbReference>
<reference evidence="3 4" key="1">
    <citation type="submission" date="2018-05" db="EMBL/GenBank/DDBJ databases">
        <title>Genomic Encyclopedia of Type Strains, Phase IV (KMG-IV): sequencing the most valuable type-strain genomes for metagenomic binning, comparative biology and taxonomic classification.</title>
        <authorList>
            <person name="Goeker M."/>
        </authorList>
    </citation>
    <scope>NUCLEOTIDE SEQUENCE [LARGE SCALE GENOMIC DNA]</scope>
    <source>
        <strain evidence="3 4">DSM 2626</strain>
    </source>
</reference>
<gene>
    <name evidence="3" type="ORF">C8D77_11167</name>
</gene>
<sequence length="504" mass="53770">MFRILRNFWNDQRGVAMLLVAIMLPVLIGFSLLAIDMSRATGLHQQLQKGIDAIALAAAAELDGRSDSITRANLTVTTLLANQTLYSELGGHTLVPADVTVTYLTGIPASDETALTAAGVDANSVNWASSDPKLVSLAEVTINASGLAKGAGAFATIFPASLVGSTDTFDIRPQAVAGFVQSICETVPLFMCNPFETTDSSTSKTIQQAFASGDTYSREFRVLKVDSNPGPGNFGLIDNNLSSLRDAIAMGTSGTCYSRDALTTKTGVTLGQVNTGLNVRFDLYSGSLNKSSKDFNYRPATNVRKGQKTGCSKYDPVADNTALPLPPGTNYVDAKGMSDAIGSQGFWTNYWQINHGVPYPNVPSATNPTGSTSAPASRYDVYKYEIAKKLVSDKSLAPTKENGDPSCYKGDTPTLDPDRRLLNMAIVNCIANQAKLNGHISIKPDGYASVFVNTPVLKQDNTKDPEDPSAGEKPISLEIVDVDGGFANNTLVDKAFRNEAQLYR</sequence>
<keyword evidence="1" id="KW-0812">Transmembrane</keyword>